<dbReference type="AlphaFoldDB" id="A0A9P6BYZ3"/>
<evidence type="ECO:0000313" key="2">
    <source>
        <dbReference type="EMBL" id="KAF9442943.1"/>
    </source>
</evidence>
<dbReference type="Pfam" id="PF12146">
    <property type="entry name" value="Hydrolase_4"/>
    <property type="match status" value="1"/>
</dbReference>
<evidence type="ECO:0000259" key="1">
    <source>
        <dbReference type="Pfam" id="PF12146"/>
    </source>
</evidence>
<dbReference type="Proteomes" id="UP000807342">
    <property type="component" value="Unassembled WGS sequence"/>
</dbReference>
<dbReference type="Gene3D" id="3.40.50.1820">
    <property type="entry name" value="alpha/beta hydrolase"/>
    <property type="match status" value="1"/>
</dbReference>
<dbReference type="InterPro" id="IPR022742">
    <property type="entry name" value="Hydrolase_4"/>
</dbReference>
<sequence>MANHTSSTLPHSFPDLDVHPFSRLTKQIDTDICFIYLSVDVRAPSSFNLPYRDVEIQTSDKVTLKCFLVQYKRPRGTVVMFHGNGMDHSDLLYHARHYYWFRLNVLTVSYRGYGESGGIPSEKGLQRDAQAALEYLLHDPLLSQLPIIIYGLSLGGAVAIDVTSRNPDKIAALILENTFTSIPDIVRGWPIIGPFSFACTQRWNSASKLAKIPPNLPILFCSGRRDTVVPPSHMDRLWSIAQDRGRRQGSTEVERERGADVWVPPDRDSFERYANGGHVDTCVCPGYWSGVEQFITKCLSLRT</sequence>
<accession>A0A9P6BYZ3</accession>
<keyword evidence="3" id="KW-1185">Reference proteome</keyword>
<proteinExistence type="predicted"/>
<dbReference type="SUPFAM" id="SSF53474">
    <property type="entry name" value="alpha/beta-Hydrolases"/>
    <property type="match status" value="1"/>
</dbReference>
<feature type="domain" description="Serine aminopeptidase S33" evidence="1">
    <location>
        <begin position="73"/>
        <end position="185"/>
    </location>
</feature>
<reference evidence="2" key="1">
    <citation type="submission" date="2020-11" db="EMBL/GenBank/DDBJ databases">
        <authorList>
            <consortium name="DOE Joint Genome Institute"/>
            <person name="Ahrendt S."/>
            <person name="Riley R."/>
            <person name="Andreopoulos W."/>
            <person name="Labutti K."/>
            <person name="Pangilinan J."/>
            <person name="Ruiz-Duenas F.J."/>
            <person name="Barrasa J.M."/>
            <person name="Sanchez-Garcia M."/>
            <person name="Camarero S."/>
            <person name="Miyauchi S."/>
            <person name="Serrano A."/>
            <person name="Linde D."/>
            <person name="Babiker R."/>
            <person name="Drula E."/>
            <person name="Ayuso-Fernandez I."/>
            <person name="Pacheco R."/>
            <person name="Padilla G."/>
            <person name="Ferreira P."/>
            <person name="Barriuso J."/>
            <person name="Kellner H."/>
            <person name="Castanera R."/>
            <person name="Alfaro M."/>
            <person name="Ramirez L."/>
            <person name="Pisabarro A.G."/>
            <person name="Kuo A."/>
            <person name="Tritt A."/>
            <person name="Lipzen A."/>
            <person name="He G."/>
            <person name="Yan M."/>
            <person name="Ng V."/>
            <person name="Cullen D."/>
            <person name="Martin F."/>
            <person name="Rosso M.-N."/>
            <person name="Henrissat B."/>
            <person name="Hibbett D."/>
            <person name="Martinez A.T."/>
            <person name="Grigoriev I.V."/>
        </authorList>
    </citation>
    <scope>NUCLEOTIDE SEQUENCE</scope>
    <source>
        <strain evidence="2">MF-IS2</strain>
    </source>
</reference>
<dbReference type="OrthoDB" id="10249433at2759"/>
<dbReference type="GO" id="GO:0008474">
    <property type="term" value="F:palmitoyl-(protein) hydrolase activity"/>
    <property type="evidence" value="ECO:0007669"/>
    <property type="project" value="TreeGrafter"/>
</dbReference>
<dbReference type="EMBL" id="MU151541">
    <property type="protein sequence ID" value="KAF9442943.1"/>
    <property type="molecule type" value="Genomic_DNA"/>
</dbReference>
<dbReference type="GO" id="GO:0016020">
    <property type="term" value="C:membrane"/>
    <property type="evidence" value="ECO:0007669"/>
    <property type="project" value="TreeGrafter"/>
</dbReference>
<protein>
    <submittedName>
        <fullName evidence="2">Alpha/beta-hydrolase</fullName>
    </submittedName>
</protein>
<dbReference type="InterPro" id="IPR029058">
    <property type="entry name" value="AB_hydrolase_fold"/>
</dbReference>
<organism evidence="2 3">
    <name type="scientific">Macrolepiota fuliginosa MF-IS2</name>
    <dbReference type="NCBI Taxonomy" id="1400762"/>
    <lineage>
        <taxon>Eukaryota</taxon>
        <taxon>Fungi</taxon>
        <taxon>Dikarya</taxon>
        <taxon>Basidiomycota</taxon>
        <taxon>Agaricomycotina</taxon>
        <taxon>Agaricomycetes</taxon>
        <taxon>Agaricomycetidae</taxon>
        <taxon>Agaricales</taxon>
        <taxon>Agaricineae</taxon>
        <taxon>Agaricaceae</taxon>
        <taxon>Macrolepiota</taxon>
    </lineage>
</organism>
<dbReference type="PANTHER" id="PTHR12277">
    <property type="entry name" value="ALPHA/BETA HYDROLASE DOMAIN-CONTAINING PROTEIN"/>
    <property type="match status" value="1"/>
</dbReference>
<dbReference type="PANTHER" id="PTHR12277:SF81">
    <property type="entry name" value="PROTEIN ABHD13"/>
    <property type="match status" value="1"/>
</dbReference>
<gene>
    <name evidence="2" type="ORF">P691DRAFT_680502</name>
</gene>
<evidence type="ECO:0000313" key="3">
    <source>
        <dbReference type="Proteomes" id="UP000807342"/>
    </source>
</evidence>
<name>A0A9P6BYZ3_9AGAR</name>
<comment type="caution">
    <text evidence="2">The sequence shown here is derived from an EMBL/GenBank/DDBJ whole genome shotgun (WGS) entry which is preliminary data.</text>
</comment>